<keyword evidence="2" id="KW-1185">Reference proteome</keyword>
<comment type="caution">
    <text evidence="1">The sequence shown here is derived from an EMBL/GenBank/DDBJ whole genome shotgun (WGS) entry which is preliminary data.</text>
</comment>
<dbReference type="Proteomes" id="UP000887159">
    <property type="component" value="Unassembled WGS sequence"/>
</dbReference>
<reference evidence="1" key="1">
    <citation type="submission" date="2020-08" db="EMBL/GenBank/DDBJ databases">
        <title>Multicomponent nature underlies the extraordinary mechanical properties of spider dragline silk.</title>
        <authorList>
            <person name="Kono N."/>
            <person name="Nakamura H."/>
            <person name="Mori M."/>
            <person name="Yoshida Y."/>
            <person name="Ohtoshi R."/>
            <person name="Malay A.D."/>
            <person name="Moran D.A.P."/>
            <person name="Tomita M."/>
            <person name="Numata K."/>
            <person name="Arakawa K."/>
        </authorList>
    </citation>
    <scope>NUCLEOTIDE SEQUENCE</scope>
</reference>
<proteinExistence type="predicted"/>
<sequence length="96" mass="11451">METIQYGNIDPLTSNNYHRWKQDIETNLMDRDCRDIISKRVKRDSTTFGKESEESYFDRAEETYDGSEDVNIDYSALNWIKKAIPRKDGNRIDIFY</sequence>
<protein>
    <submittedName>
        <fullName evidence="1">Uncharacterized protein</fullName>
    </submittedName>
</protein>
<dbReference type="AlphaFoldDB" id="A0A8X6SSB8"/>
<dbReference type="EMBL" id="BMAU01021350">
    <property type="protein sequence ID" value="GFY19109.1"/>
    <property type="molecule type" value="Genomic_DNA"/>
</dbReference>
<name>A0A8X6SSB8_TRICX</name>
<organism evidence="1 2">
    <name type="scientific">Trichonephila clavipes</name>
    <name type="common">Golden silk orbweaver</name>
    <name type="synonym">Nephila clavipes</name>
    <dbReference type="NCBI Taxonomy" id="2585209"/>
    <lineage>
        <taxon>Eukaryota</taxon>
        <taxon>Metazoa</taxon>
        <taxon>Ecdysozoa</taxon>
        <taxon>Arthropoda</taxon>
        <taxon>Chelicerata</taxon>
        <taxon>Arachnida</taxon>
        <taxon>Araneae</taxon>
        <taxon>Araneomorphae</taxon>
        <taxon>Entelegynae</taxon>
        <taxon>Araneoidea</taxon>
        <taxon>Nephilidae</taxon>
        <taxon>Trichonephila</taxon>
    </lineage>
</organism>
<gene>
    <name evidence="1" type="ORF">TNCV_3877971</name>
</gene>
<evidence type="ECO:0000313" key="1">
    <source>
        <dbReference type="EMBL" id="GFY19109.1"/>
    </source>
</evidence>
<evidence type="ECO:0000313" key="2">
    <source>
        <dbReference type="Proteomes" id="UP000887159"/>
    </source>
</evidence>
<accession>A0A8X6SSB8</accession>